<dbReference type="Proteomes" id="UP000002051">
    <property type="component" value="Chromosome 4"/>
</dbReference>
<dbReference type="EMBL" id="CM001220">
    <property type="protein sequence ID" value="KEH30394.1"/>
    <property type="molecule type" value="Genomic_DNA"/>
</dbReference>
<reference evidence="4" key="3">
    <citation type="submission" date="2015-04" db="UniProtKB">
        <authorList>
            <consortium name="EnsemblPlants"/>
        </authorList>
    </citation>
    <scope>IDENTIFICATION</scope>
    <source>
        <strain evidence="4">cv. Jemalong A17</strain>
    </source>
</reference>
<organism evidence="3 5">
    <name type="scientific">Medicago truncatula</name>
    <name type="common">Barrel medic</name>
    <name type="synonym">Medicago tribuloides</name>
    <dbReference type="NCBI Taxonomy" id="3880"/>
    <lineage>
        <taxon>Eukaryota</taxon>
        <taxon>Viridiplantae</taxon>
        <taxon>Streptophyta</taxon>
        <taxon>Embryophyta</taxon>
        <taxon>Tracheophyta</taxon>
        <taxon>Spermatophyta</taxon>
        <taxon>Magnoliopsida</taxon>
        <taxon>eudicotyledons</taxon>
        <taxon>Gunneridae</taxon>
        <taxon>Pentapetalae</taxon>
        <taxon>rosids</taxon>
        <taxon>fabids</taxon>
        <taxon>Fabales</taxon>
        <taxon>Fabaceae</taxon>
        <taxon>Papilionoideae</taxon>
        <taxon>50 kb inversion clade</taxon>
        <taxon>NPAAA clade</taxon>
        <taxon>Hologalegina</taxon>
        <taxon>IRL clade</taxon>
        <taxon>Trifolieae</taxon>
        <taxon>Medicago</taxon>
    </lineage>
</organism>
<proteinExistence type="predicted"/>
<dbReference type="EnsemblPlants" id="KEH30394">
    <property type="protein sequence ID" value="KEH30394"/>
    <property type="gene ID" value="MTR_4g069000"/>
</dbReference>
<protein>
    <submittedName>
        <fullName evidence="3">Nonsense-mediated mRNA decay protein</fullName>
    </submittedName>
</protein>
<keyword evidence="1" id="KW-0812">Transmembrane</keyword>
<evidence type="ECO:0000313" key="5">
    <source>
        <dbReference type="Proteomes" id="UP000002051"/>
    </source>
</evidence>
<dbReference type="AlphaFoldDB" id="A0A072UKZ6"/>
<evidence type="ECO:0000256" key="1">
    <source>
        <dbReference type="SAM" id="Phobius"/>
    </source>
</evidence>
<dbReference type="STRING" id="3880.A0A072UKZ6"/>
<reference evidence="3 5" key="2">
    <citation type="journal article" date="2014" name="BMC Genomics">
        <title>An improved genome release (version Mt4.0) for the model legume Medicago truncatula.</title>
        <authorList>
            <person name="Tang H."/>
            <person name="Krishnakumar V."/>
            <person name="Bidwell S."/>
            <person name="Rosen B."/>
            <person name="Chan A."/>
            <person name="Zhou S."/>
            <person name="Gentzbittel L."/>
            <person name="Childs K.L."/>
            <person name="Yandell M."/>
            <person name="Gundlach H."/>
            <person name="Mayer K.F."/>
            <person name="Schwartz D.C."/>
            <person name="Town C.D."/>
        </authorList>
    </citation>
    <scope>GENOME REANNOTATION</scope>
    <source>
        <strain evidence="3">A17</strain>
        <strain evidence="4 5">cv. Jemalong A17</strain>
    </source>
</reference>
<evidence type="ECO:0000313" key="3">
    <source>
        <dbReference type="EMBL" id="KEH30394.1"/>
    </source>
</evidence>
<evidence type="ECO:0000313" key="4">
    <source>
        <dbReference type="EnsemblPlants" id="KEH30394"/>
    </source>
</evidence>
<accession>A0A072UKZ6</accession>
<keyword evidence="5" id="KW-1185">Reference proteome</keyword>
<dbReference type="InterPro" id="IPR039768">
    <property type="entry name" value="Nmd3"/>
</dbReference>
<dbReference type="PANTHER" id="PTHR12746:SF2">
    <property type="entry name" value="60S RIBOSOMAL EXPORT PROTEIN NMD3"/>
    <property type="match status" value="1"/>
</dbReference>
<evidence type="ECO:0000259" key="2">
    <source>
        <dbReference type="Pfam" id="PF21192"/>
    </source>
</evidence>
<reference evidence="3 5" key="1">
    <citation type="journal article" date="2011" name="Nature">
        <title>The Medicago genome provides insight into the evolution of rhizobial symbioses.</title>
        <authorList>
            <person name="Young N.D."/>
            <person name="Debelle F."/>
            <person name="Oldroyd G.E."/>
            <person name="Geurts R."/>
            <person name="Cannon S.B."/>
            <person name="Udvardi M.K."/>
            <person name="Benedito V.A."/>
            <person name="Mayer K.F."/>
            <person name="Gouzy J."/>
            <person name="Schoof H."/>
            <person name="Van de Peer Y."/>
            <person name="Proost S."/>
            <person name="Cook D.R."/>
            <person name="Meyers B.C."/>
            <person name="Spannagl M."/>
            <person name="Cheung F."/>
            <person name="De Mita S."/>
            <person name="Krishnakumar V."/>
            <person name="Gundlach H."/>
            <person name="Zhou S."/>
            <person name="Mudge J."/>
            <person name="Bharti A.K."/>
            <person name="Murray J.D."/>
            <person name="Naoumkina M.A."/>
            <person name="Rosen B."/>
            <person name="Silverstein K.A."/>
            <person name="Tang H."/>
            <person name="Rombauts S."/>
            <person name="Zhao P.X."/>
            <person name="Zhou P."/>
            <person name="Barbe V."/>
            <person name="Bardou P."/>
            <person name="Bechner M."/>
            <person name="Bellec A."/>
            <person name="Berger A."/>
            <person name="Berges H."/>
            <person name="Bidwell S."/>
            <person name="Bisseling T."/>
            <person name="Choisne N."/>
            <person name="Couloux A."/>
            <person name="Denny R."/>
            <person name="Deshpande S."/>
            <person name="Dai X."/>
            <person name="Doyle J.J."/>
            <person name="Dudez A.M."/>
            <person name="Farmer A.D."/>
            <person name="Fouteau S."/>
            <person name="Franken C."/>
            <person name="Gibelin C."/>
            <person name="Gish J."/>
            <person name="Goldstein S."/>
            <person name="Gonzalez A.J."/>
            <person name="Green P.J."/>
            <person name="Hallab A."/>
            <person name="Hartog M."/>
            <person name="Hua A."/>
            <person name="Humphray S.J."/>
            <person name="Jeong D.H."/>
            <person name="Jing Y."/>
            <person name="Jocker A."/>
            <person name="Kenton S.M."/>
            <person name="Kim D.J."/>
            <person name="Klee K."/>
            <person name="Lai H."/>
            <person name="Lang C."/>
            <person name="Lin S."/>
            <person name="Macmil S.L."/>
            <person name="Magdelenat G."/>
            <person name="Matthews L."/>
            <person name="McCorrison J."/>
            <person name="Monaghan E.L."/>
            <person name="Mun J.H."/>
            <person name="Najar F.Z."/>
            <person name="Nicholson C."/>
            <person name="Noirot C."/>
            <person name="O'Bleness M."/>
            <person name="Paule C.R."/>
            <person name="Poulain J."/>
            <person name="Prion F."/>
            <person name="Qin B."/>
            <person name="Qu C."/>
            <person name="Retzel E.F."/>
            <person name="Riddle C."/>
            <person name="Sallet E."/>
            <person name="Samain S."/>
            <person name="Samson N."/>
            <person name="Sanders I."/>
            <person name="Saurat O."/>
            <person name="Scarpelli C."/>
            <person name="Schiex T."/>
            <person name="Segurens B."/>
            <person name="Severin A.J."/>
            <person name="Sherrier D.J."/>
            <person name="Shi R."/>
            <person name="Sims S."/>
            <person name="Singer S.R."/>
            <person name="Sinharoy S."/>
            <person name="Sterck L."/>
            <person name="Viollet A."/>
            <person name="Wang B.B."/>
            <person name="Wang K."/>
            <person name="Wang M."/>
            <person name="Wang X."/>
            <person name="Warfsmann J."/>
            <person name="Weissenbach J."/>
            <person name="White D.D."/>
            <person name="White J.D."/>
            <person name="Wiley G.B."/>
            <person name="Wincker P."/>
            <person name="Xing Y."/>
            <person name="Yang L."/>
            <person name="Yao Z."/>
            <person name="Ying F."/>
            <person name="Zhai J."/>
            <person name="Zhou L."/>
            <person name="Zuber A."/>
            <person name="Denarie J."/>
            <person name="Dixon R.A."/>
            <person name="May G.D."/>
            <person name="Schwartz D.C."/>
            <person name="Rogers J."/>
            <person name="Quetier F."/>
            <person name="Town C.D."/>
            <person name="Roe B.A."/>
        </authorList>
    </citation>
    <scope>NUCLEOTIDE SEQUENCE [LARGE SCALE GENOMIC DNA]</scope>
    <source>
        <strain evidence="3">A17</strain>
        <strain evidence="4 5">cv. Jemalong A17</strain>
    </source>
</reference>
<feature type="transmembrane region" description="Helical" evidence="1">
    <location>
        <begin position="12"/>
        <end position="29"/>
    </location>
</feature>
<dbReference type="HOGENOM" id="CLU_1301330_0_0_1"/>
<keyword evidence="1" id="KW-1133">Transmembrane helix</keyword>
<dbReference type="InterPro" id="IPR048898">
    <property type="entry name" value="OB_NMD3"/>
</dbReference>
<name>A0A072UKZ6_MEDTR</name>
<keyword evidence="1" id="KW-0472">Membrane</keyword>
<dbReference type="Pfam" id="PF21192">
    <property type="entry name" value="OB_NMD3"/>
    <property type="match status" value="1"/>
</dbReference>
<feature type="domain" description="60S ribosomal export protein NMD3 OB-fold" evidence="2">
    <location>
        <begin position="80"/>
        <end position="137"/>
    </location>
</feature>
<sequence length="212" mass="24231">MKKMEEGWRSVVNVLVNNMFVNCVLSFIWSRSALRDILIHRDIVPVRPQLVEYIVLDILLRDNEEEEMGENKEEVKKKQIIDDENDADVAKKYRLADDVVARVKDIGNNDTTFQIRTHLGRILKPDDHALGYDLSRGGEGGANTNTNNNLHAAILITKISYAEENGRVVAVQDKWESDYQLFLNYLQQDPKLIFNVRAAEIKPKATHMLGPS</sequence>
<gene>
    <name evidence="3" type="ordered locus">MTR_4g069000</name>
</gene>
<dbReference type="GO" id="GO:0043023">
    <property type="term" value="F:ribosomal large subunit binding"/>
    <property type="evidence" value="ECO:0007669"/>
    <property type="project" value="InterPro"/>
</dbReference>
<dbReference type="PANTHER" id="PTHR12746">
    <property type="entry name" value="NONSENSE-MEDIATED MRNA DECAY PROTEIN 3"/>
    <property type="match status" value="1"/>
</dbReference>